<evidence type="ECO:0000313" key="1">
    <source>
        <dbReference type="EMBL" id="KZE79289.1"/>
    </source>
</evidence>
<keyword evidence="2" id="KW-1185">Reference proteome</keyword>
<accession>A0A161S415</accession>
<sequence length="108" mass="12712">MQNVKFVKVFEGYKVVVHELSDTHFDVRFLFTDERYPGSISFYESDKSDEAIDKANAFLDIYDLALSYNFHVTSQGMQHQNGDVISFNEMFVMSKDEIKNLFEEKYKN</sequence>
<dbReference type="Proteomes" id="UP000076563">
    <property type="component" value="Unassembled WGS sequence"/>
</dbReference>
<gene>
    <name evidence="1" type="ORF">AV654_17615</name>
</gene>
<dbReference type="EMBL" id="LQRA01000052">
    <property type="protein sequence ID" value="KZE79289.1"/>
    <property type="molecule type" value="Genomic_DNA"/>
</dbReference>
<proteinExistence type="predicted"/>
<name>A0A161S415_9BACL</name>
<reference evidence="2" key="1">
    <citation type="submission" date="2016-01" db="EMBL/GenBank/DDBJ databases">
        <title>Draft genome of Chromobacterium sp. F49.</title>
        <authorList>
            <person name="Hong K.W."/>
        </authorList>
    </citation>
    <scope>NUCLEOTIDE SEQUENCE [LARGE SCALE GENOMIC DNA]</scope>
    <source>
        <strain evidence="2">M63</strain>
    </source>
</reference>
<evidence type="ECO:0000313" key="2">
    <source>
        <dbReference type="Proteomes" id="UP000076563"/>
    </source>
</evidence>
<dbReference type="RefSeq" id="WP_063181939.1">
    <property type="nucleotide sequence ID" value="NZ_LQRA01000052.1"/>
</dbReference>
<organism evidence="1 2">
    <name type="scientific">Paenibacillus elgii</name>
    <dbReference type="NCBI Taxonomy" id="189691"/>
    <lineage>
        <taxon>Bacteria</taxon>
        <taxon>Bacillati</taxon>
        <taxon>Bacillota</taxon>
        <taxon>Bacilli</taxon>
        <taxon>Bacillales</taxon>
        <taxon>Paenibacillaceae</taxon>
        <taxon>Paenibacillus</taxon>
    </lineage>
</organism>
<dbReference type="AlphaFoldDB" id="A0A161S415"/>
<comment type="caution">
    <text evidence="1">The sequence shown here is derived from an EMBL/GenBank/DDBJ whole genome shotgun (WGS) entry which is preliminary data.</text>
</comment>
<protein>
    <submittedName>
        <fullName evidence="1">Uncharacterized protein</fullName>
    </submittedName>
</protein>